<feature type="domain" description="HTH tetR-type" evidence="6">
    <location>
        <begin position="22"/>
        <end position="82"/>
    </location>
</feature>
<accession>A0A6S6YCR8</accession>
<dbReference type="Proteomes" id="UP000515733">
    <property type="component" value="Chromosome"/>
</dbReference>
<dbReference type="PANTHER" id="PTHR30055:SF234">
    <property type="entry name" value="HTH-TYPE TRANSCRIPTIONAL REGULATOR BETI"/>
    <property type="match status" value="1"/>
</dbReference>
<keyword evidence="2 4" id="KW-0238">DNA-binding</keyword>
<sequence>MSTSEAEKRPVSRRRTQEERSATTREKVIQAAIDCIVEEGLHNTTAARIAARSGVTWGAIAHQFGDKDSVLFAVVERNAERYRNLLEAALKKAGPTPPERIDALIDVTWTYINEPSAFAFNELIIYNRASSNAKIIGQQEDLSYKQMKIVWDKFFGEFDIPPAKLDTARNFTLATLQGLSLMRLITHRRPTFKSEIAALKQSIVQMLVPES</sequence>
<dbReference type="Gene3D" id="1.10.357.10">
    <property type="entry name" value="Tetracycline Repressor, domain 2"/>
    <property type="match status" value="1"/>
</dbReference>
<proteinExistence type="predicted"/>
<dbReference type="EMBL" id="LR778301">
    <property type="protein sequence ID" value="CAB1370476.1"/>
    <property type="molecule type" value="Genomic_DNA"/>
</dbReference>
<dbReference type="GO" id="GO:0003700">
    <property type="term" value="F:DNA-binding transcription factor activity"/>
    <property type="evidence" value="ECO:0007669"/>
    <property type="project" value="TreeGrafter"/>
</dbReference>
<gene>
    <name evidence="7" type="ORF">DENOEST_3322</name>
</gene>
<dbReference type="PANTHER" id="PTHR30055">
    <property type="entry name" value="HTH-TYPE TRANSCRIPTIONAL REGULATOR RUTR"/>
    <property type="match status" value="1"/>
</dbReference>
<evidence type="ECO:0000256" key="5">
    <source>
        <dbReference type="SAM" id="MobiDB-lite"/>
    </source>
</evidence>
<dbReference type="RefSeq" id="WP_170228249.1">
    <property type="nucleotide sequence ID" value="NZ_LR778301.1"/>
</dbReference>
<evidence type="ECO:0000256" key="3">
    <source>
        <dbReference type="ARBA" id="ARBA00023163"/>
    </source>
</evidence>
<evidence type="ECO:0000259" key="6">
    <source>
        <dbReference type="PROSITE" id="PS50977"/>
    </source>
</evidence>
<name>A0A6S6YCR8_9PROT</name>
<evidence type="ECO:0000313" key="7">
    <source>
        <dbReference type="EMBL" id="CAB1370476.1"/>
    </source>
</evidence>
<dbReference type="GO" id="GO:0000976">
    <property type="term" value="F:transcription cis-regulatory region binding"/>
    <property type="evidence" value="ECO:0007669"/>
    <property type="project" value="TreeGrafter"/>
</dbReference>
<dbReference type="InterPro" id="IPR001647">
    <property type="entry name" value="HTH_TetR"/>
</dbReference>
<organism evidence="7 8">
    <name type="scientific">Denitratisoma oestradiolicum</name>
    <dbReference type="NCBI Taxonomy" id="311182"/>
    <lineage>
        <taxon>Bacteria</taxon>
        <taxon>Pseudomonadati</taxon>
        <taxon>Pseudomonadota</taxon>
        <taxon>Betaproteobacteria</taxon>
        <taxon>Nitrosomonadales</taxon>
        <taxon>Sterolibacteriaceae</taxon>
        <taxon>Denitratisoma</taxon>
    </lineage>
</organism>
<feature type="region of interest" description="Disordered" evidence="5">
    <location>
        <begin position="1"/>
        <end position="24"/>
    </location>
</feature>
<keyword evidence="8" id="KW-1185">Reference proteome</keyword>
<dbReference type="SUPFAM" id="SSF46689">
    <property type="entry name" value="Homeodomain-like"/>
    <property type="match status" value="1"/>
</dbReference>
<evidence type="ECO:0000256" key="2">
    <source>
        <dbReference type="ARBA" id="ARBA00023125"/>
    </source>
</evidence>
<dbReference type="KEGG" id="doe:DENOEST_3322"/>
<feature type="DNA-binding region" description="H-T-H motif" evidence="4">
    <location>
        <begin position="45"/>
        <end position="64"/>
    </location>
</feature>
<keyword evidence="3" id="KW-0804">Transcription</keyword>
<dbReference type="PROSITE" id="PS50977">
    <property type="entry name" value="HTH_TETR_2"/>
    <property type="match status" value="1"/>
</dbReference>
<dbReference type="AlphaFoldDB" id="A0A6S6YCR8"/>
<dbReference type="PRINTS" id="PR00455">
    <property type="entry name" value="HTHTETR"/>
</dbReference>
<evidence type="ECO:0000313" key="8">
    <source>
        <dbReference type="Proteomes" id="UP000515733"/>
    </source>
</evidence>
<dbReference type="InterPro" id="IPR009057">
    <property type="entry name" value="Homeodomain-like_sf"/>
</dbReference>
<keyword evidence="1" id="KW-0805">Transcription regulation</keyword>
<dbReference type="Pfam" id="PF00440">
    <property type="entry name" value="TetR_N"/>
    <property type="match status" value="1"/>
</dbReference>
<reference evidence="7 8" key="1">
    <citation type="submission" date="2020-03" db="EMBL/GenBank/DDBJ databases">
        <authorList>
            <consortium name="Genoscope - CEA"/>
            <person name="William W."/>
        </authorList>
    </citation>
    <scope>NUCLEOTIDE SEQUENCE [LARGE SCALE GENOMIC DNA]</scope>
    <source>
        <strain evidence="8">DSM 16959</strain>
    </source>
</reference>
<protein>
    <recommendedName>
        <fullName evidence="6">HTH tetR-type domain-containing protein</fullName>
    </recommendedName>
</protein>
<evidence type="ECO:0000256" key="4">
    <source>
        <dbReference type="PROSITE-ProRule" id="PRU00335"/>
    </source>
</evidence>
<dbReference type="InterPro" id="IPR050109">
    <property type="entry name" value="HTH-type_TetR-like_transc_reg"/>
</dbReference>
<evidence type="ECO:0000256" key="1">
    <source>
        <dbReference type="ARBA" id="ARBA00023015"/>
    </source>
</evidence>